<dbReference type="RefSeq" id="WP_138647795.1">
    <property type="nucleotide sequence ID" value="NZ_VCKW01000149.1"/>
</dbReference>
<dbReference type="Gene3D" id="3.40.190.10">
    <property type="entry name" value="Periplasmic binding protein-like II"/>
    <property type="match status" value="2"/>
</dbReference>
<accession>A0A5C4J8H4</accession>
<dbReference type="OrthoDB" id="8877897at2"/>
<evidence type="ECO:0000313" key="3">
    <source>
        <dbReference type="EMBL" id="TMQ93302.1"/>
    </source>
</evidence>
<keyword evidence="4" id="KW-1185">Reference proteome</keyword>
<proteinExistence type="predicted"/>
<feature type="signal peptide" evidence="1">
    <location>
        <begin position="1"/>
        <end position="32"/>
    </location>
</feature>
<comment type="caution">
    <text evidence="3">The sequence shown here is derived from an EMBL/GenBank/DDBJ whole genome shotgun (WGS) entry which is preliminary data.</text>
</comment>
<dbReference type="AlphaFoldDB" id="A0A5C4J8H4"/>
<organism evidence="3 4">
    <name type="scientific">Actinomadura soli</name>
    <dbReference type="NCBI Taxonomy" id="2508997"/>
    <lineage>
        <taxon>Bacteria</taxon>
        <taxon>Bacillati</taxon>
        <taxon>Actinomycetota</taxon>
        <taxon>Actinomycetes</taxon>
        <taxon>Streptosporangiales</taxon>
        <taxon>Thermomonosporaceae</taxon>
        <taxon>Actinomadura</taxon>
    </lineage>
</organism>
<dbReference type="InterPro" id="IPR015168">
    <property type="entry name" value="SsuA/THI5"/>
</dbReference>
<protein>
    <submittedName>
        <fullName evidence="3">ABC transporter substrate-binding protein</fullName>
    </submittedName>
</protein>
<dbReference type="PANTHER" id="PTHR30024">
    <property type="entry name" value="ALIPHATIC SULFONATES-BINDING PROTEIN-RELATED"/>
    <property type="match status" value="1"/>
</dbReference>
<dbReference type="PROSITE" id="PS51318">
    <property type="entry name" value="TAT"/>
    <property type="match status" value="1"/>
</dbReference>
<dbReference type="Proteomes" id="UP000309174">
    <property type="component" value="Unassembled WGS sequence"/>
</dbReference>
<feature type="domain" description="SsuA/THI5-like" evidence="2">
    <location>
        <begin position="86"/>
        <end position="269"/>
    </location>
</feature>
<name>A0A5C4J8H4_9ACTN</name>
<dbReference type="EMBL" id="VCKW01000149">
    <property type="protein sequence ID" value="TMQ93302.1"/>
    <property type="molecule type" value="Genomic_DNA"/>
</dbReference>
<dbReference type="SUPFAM" id="SSF53850">
    <property type="entry name" value="Periplasmic binding protein-like II"/>
    <property type="match status" value="1"/>
</dbReference>
<dbReference type="InterPro" id="IPR006311">
    <property type="entry name" value="TAT_signal"/>
</dbReference>
<keyword evidence="1" id="KW-0732">Signal</keyword>
<reference evidence="3 4" key="1">
    <citation type="submission" date="2019-05" db="EMBL/GenBank/DDBJ databases">
        <title>Draft genome sequence of Actinomadura sp. 14C53.</title>
        <authorList>
            <person name="Saricaoglu S."/>
            <person name="Isik K."/>
        </authorList>
    </citation>
    <scope>NUCLEOTIDE SEQUENCE [LARGE SCALE GENOMIC DNA]</scope>
    <source>
        <strain evidence="3 4">14C53</strain>
    </source>
</reference>
<evidence type="ECO:0000259" key="2">
    <source>
        <dbReference type="Pfam" id="PF09084"/>
    </source>
</evidence>
<dbReference type="Pfam" id="PF09084">
    <property type="entry name" value="NMT1"/>
    <property type="match status" value="1"/>
</dbReference>
<feature type="chain" id="PRO_5022677680" evidence="1">
    <location>
        <begin position="33"/>
        <end position="350"/>
    </location>
</feature>
<evidence type="ECO:0000256" key="1">
    <source>
        <dbReference type="SAM" id="SignalP"/>
    </source>
</evidence>
<evidence type="ECO:0000313" key="4">
    <source>
        <dbReference type="Proteomes" id="UP000309174"/>
    </source>
</evidence>
<sequence length="350" mass="37599">MTPTASTGSTATTRRRFISTLAVAAAAVPVTAACGSAAGGARRTSTLRYQGWTGQVTLPELAADLGHLGDVRLRWIGNTISGPQDVQSAATGQVDFGGAFNGAVVKLQEAGAPITSVIGYYGTDAKSYTGFFVLADSPIRSPRDLIGKKVGMNTLGGHSQAVQDLYLRRNGLSGADIAKVESLAVPPVTMEQSLRQGQLDVAAINGIFRDKALAAGGVRTLFKDLDFLGQFTAGSYVFRDDFIERNPDTVRAFTAGIAKTIEWSRQRPRAEVIDRMTRILRSRGRNENADALRYWKSWGVAGAGGVMTDREFDTWRAWLEDVGQIKKGRVKAADLYTNEFNPYAGGRGGR</sequence>
<gene>
    <name evidence="3" type="ORF">ETD83_25840</name>
</gene>